<dbReference type="PANTHER" id="PTHR31912:SF34">
    <property type="entry name" value="NOTOCHORD-RELATED PROTEIN"/>
    <property type="match status" value="1"/>
</dbReference>
<dbReference type="PANTHER" id="PTHR31912">
    <property type="entry name" value="IP13529P"/>
    <property type="match status" value="1"/>
</dbReference>
<gene>
    <name evidence="1" type="ORF">VP01_392g6</name>
</gene>
<reference evidence="1 2" key="1">
    <citation type="submission" date="2015-08" db="EMBL/GenBank/DDBJ databases">
        <title>Next Generation Sequencing and Analysis of the Genome of Puccinia sorghi L Schw, the Causal Agent of Maize Common Rust.</title>
        <authorList>
            <person name="Rochi L."/>
            <person name="Burguener G."/>
            <person name="Darino M."/>
            <person name="Turjanski A."/>
            <person name="Kreff E."/>
            <person name="Dieguez M.J."/>
            <person name="Sacco F."/>
        </authorList>
    </citation>
    <scope>NUCLEOTIDE SEQUENCE [LARGE SCALE GENOMIC DNA]</scope>
    <source>
        <strain evidence="1 2">RO10H11247</strain>
    </source>
</reference>
<dbReference type="Proteomes" id="UP000037035">
    <property type="component" value="Unassembled WGS sequence"/>
</dbReference>
<keyword evidence="2" id="KW-1185">Reference proteome</keyword>
<evidence type="ECO:0000313" key="1">
    <source>
        <dbReference type="EMBL" id="KNZ51495.1"/>
    </source>
</evidence>
<proteinExistence type="predicted"/>
<dbReference type="EMBL" id="LAVV01008979">
    <property type="protein sequence ID" value="KNZ51495.1"/>
    <property type="molecule type" value="Genomic_DNA"/>
</dbReference>
<protein>
    <submittedName>
        <fullName evidence="1">Uncharacterized protein</fullName>
    </submittedName>
</protein>
<dbReference type="AlphaFoldDB" id="A0A0L6UUG2"/>
<comment type="caution">
    <text evidence="1">The sequence shown here is derived from an EMBL/GenBank/DDBJ whole genome shotgun (WGS) entry which is preliminary data.</text>
</comment>
<dbReference type="VEuPathDB" id="FungiDB:VP01_392g6"/>
<dbReference type="OrthoDB" id="2506053at2759"/>
<evidence type="ECO:0000313" key="2">
    <source>
        <dbReference type="Proteomes" id="UP000037035"/>
    </source>
</evidence>
<name>A0A0L6UUG2_9BASI</name>
<organism evidence="1 2">
    <name type="scientific">Puccinia sorghi</name>
    <dbReference type="NCBI Taxonomy" id="27349"/>
    <lineage>
        <taxon>Eukaryota</taxon>
        <taxon>Fungi</taxon>
        <taxon>Dikarya</taxon>
        <taxon>Basidiomycota</taxon>
        <taxon>Pucciniomycotina</taxon>
        <taxon>Pucciniomycetes</taxon>
        <taxon>Pucciniales</taxon>
        <taxon>Pucciniaceae</taxon>
        <taxon>Puccinia</taxon>
    </lineage>
</organism>
<accession>A0A0L6UUG2</accession>
<sequence length="130" mass="14752">MLLHLPDSIKRFGPTSLFATEKIESYNGILRQASIHSNKQAPGRDIAITFANYSNLKHLLSNEMIYDEKNMSWDSPSSNASNIVKDQPILQRSMGYSSADYKNLQQVLKSMLNHEEVLHEGVFIVVSHIF</sequence>
<dbReference type="STRING" id="27349.A0A0L6UUG2"/>